<evidence type="ECO:0000313" key="6">
    <source>
        <dbReference type="Proteomes" id="UP000198504"/>
    </source>
</evidence>
<evidence type="ECO:0000256" key="2">
    <source>
        <dbReference type="ARBA" id="ARBA00023125"/>
    </source>
</evidence>
<dbReference type="InterPro" id="IPR036388">
    <property type="entry name" value="WH-like_DNA-bd_sf"/>
</dbReference>
<keyword evidence="3" id="KW-0804">Transcription</keyword>
<reference evidence="6" key="1">
    <citation type="submission" date="2016-10" db="EMBL/GenBank/DDBJ databases">
        <authorList>
            <person name="Varghese N."/>
            <person name="Submissions S."/>
        </authorList>
    </citation>
    <scope>NUCLEOTIDE SEQUENCE [LARGE SCALE GENOMIC DNA]</scope>
    <source>
        <strain evidence="6">CGMCC 4.6856</strain>
    </source>
</reference>
<dbReference type="PROSITE" id="PS51118">
    <property type="entry name" value="HTH_HXLR"/>
    <property type="match status" value="1"/>
</dbReference>
<evidence type="ECO:0000256" key="1">
    <source>
        <dbReference type="ARBA" id="ARBA00023015"/>
    </source>
</evidence>
<dbReference type="GO" id="GO:0003677">
    <property type="term" value="F:DNA binding"/>
    <property type="evidence" value="ECO:0007669"/>
    <property type="project" value="UniProtKB-KW"/>
</dbReference>
<dbReference type="RefSeq" id="WP_091179225.1">
    <property type="nucleotide sequence ID" value="NZ_FOFA01000003.1"/>
</dbReference>
<gene>
    <name evidence="5" type="ORF">SAMN05421756_103392</name>
</gene>
<protein>
    <submittedName>
        <fullName evidence="5">DNA-binding transcriptional regulator, HxlR family</fullName>
    </submittedName>
</protein>
<evidence type="ECO:0000259" key="4">
    <source>
        <dbReference type="PROSITE" id="PS51118"/>
    </source>
</evidence>
<dbReference type="InterPro" id="IPR036390">
    <property type="entry name" value="WH_DNA-bd_sf"/>
</dbReference>
<proteinExistence type="predicted"/>
<feature type="domain" description="HTH hxlR-type" evidence="4">
    <location>
        <begin position="21"/>
        <end position="120"/>
    </location>
</feature>
<evidence type="ECO:0000313" key="5">
    <source>
        <dbReference type="EMBL" id="SEQ41705.1"/>
    </source>
</evidence>
<sequence>MTVRADAPSTTPPTPIDDEACRAFQDVVELIGRRWNGAILLALARGHSRFGDIRAQVDGLSDRLLSQRLKQLDDAGLVRRTVVPTTPVQVLYELTDRGLRLITALQPLVRYGVTERAATRG</sequence>
<dbReference type="AlphaFoldDB" id="A0A1H9FUX6"/>
<evidence type="ECO:0000256" key="3">
    <source>
        <dbReference type="ARBA" id="ARBA00023163"/>
    </source>
</evidence>
<dbReference type="OrthoDB" id="9800966at2"/>
<dbReference type="Gene3D" id="1.10.10.10">
    <property type="entry name" value="Winged helix-like DNA-binding domain superfamily/Winged helix DNA-binding domain"/>
    <property type="match status" value="1"/>
</dbReference>
<dbReference type="PANTHER" id="PTHR33204">
    <property type="entry name" value="TRANSCRIPTIONAL REGULATOR, MARR FAMILY"/>
    <property type="match status" value="1"/>
</dbReference>
<keyword evidence="2 5" id="KW-0238">DNA-binding</keyword>
<dbReference type="STRING" id="1036181.SAMN05421756_103392"/>
<dbReference type="InterPro" id="IPR002577">
    <property type="entry name" value="HTH_HxlR"/>
</dbReference>
<organism evidence="5 6">
    <name type="scientific">Microlunatus flavus</name>
    <dbReference type="NCBI Taxonomy" id="1036181"/>
    <lineage>
        <taxon>Bacteria</taxon>
        <taxon>Bacillati</taxon>
        <taxon>Actinomycetota</taxon>
        <taxon>Actinomycetes</taxon>
        <taxon>Propionibacteriales</taxon>
        <taxon>Propionibacteriaceae</taxon>
        <taxon>Microlunatus</taxon>
    </lineage>
</organism>
<keyword evidence="6" id="KW-1185">Reference proteome</keyword>
<dbReference type="EMBL" id="FOFA01000003">
    <property type="protein sequence ID" value="SEQ41705.1"/>
    <property type="molecule type" value="Genomic_DNA"/>
</dbReference>
<accession>A0A1H9FUX6</accession>
<dbReference type="Pfam" id="PF01638">
    <property type="entry name" value="HxlR"/>
    <property type="match status" value="1"/>
</dbReference>
<dbReference type="PANTHER" id="PTHR33204:SF37">
    <property type="entry name" value="HTH-TYPE TRANSCRIPTIONAL REGULATOR YODB"/>
    <property type="match status" value="1"/>
</dbReference>
<dbReference type="SUPFAM" id="SSF46785">
    <property type="entry name" value="Winged helix' DNA-binding domain"/>
    <property type="match status" value="1"/>
</dbReference>
<keyword evidence="1" id="KW-0805">Transcription regulation</keyword>
<name>A0A1H9FUX6_9ACTN</name>
<dbReference type="Proteomes" id="UP000198504">
    <property type="component" value="Unassembled WGS sequence"/>
</dbReference>